<accession>A0ABD2QL22</accession>
<sequence length="164" mass="18191">MSPEEKQQLFDAMGLGNQNNEDLLNVISASKRYPATFVATSISIKLESISVSLLDRELIIEASLGCLKLSGCRSSADTGNRPTLMASVNQLTECNYMRPEVSSQVDSAVPLFKVSFEMNPHNHRENAKSVLRVDALPVQLTYHADTIKQILTFFRVPNDISMTQ</sequence>
<dbReference type="Proteomes" id="UP001626550">
    <property type="component" value="Unassembled WGS sequence"/>
</dbReference>
<name>A0ABD2QL22_9PLAT</name>
<organism evidence="1 2">
    <name type="scientific">Cichlidogyrus casuarinus</name>
    <dbReference type="NCBI Taxonomy" id="1844966"/>
    <lineage>
        <taxon>Eukaryota</taxon>
        <taxon>Metazoa</taxon>
        <taxon>Spiralia</taxon>
        <taxon>Lophotrochozoa</taxon>
        <taxon>Platyhelminthes</taxon>
        <taxon>Monogenea</taxon>
        <taxon>Monopisthocotylea</taxon>
        <taxon>Dactylogyridea</taxon>
        <taxon>Ancyrocephalidae</taxon>
        <taxon>Cichlidogyrus</taxon>
    </lineage>
</organism>
<gene>
    <name evidence="1" type="primary">VPS13A_5</name>
    <name evidence="1" type="ORF">Ciccas_001093</name>
</gene>
<keyword evidence="2" id="KW-1185">Reference proteome</keyword>
<dbReference type="AlphaFoldDB" id="A0ABD2QL22"/>
<comment type="caution">
    <text evidence="1">The sequence shown here is derived from an EMBL/GenBank/DDBJ whole genome shotgun (WGS) entry which is preliminary data.</text>
</comment>
<reference evidence="1 2" key="1">
    <citation type="submission" date="2024-11" db="EMBL/GenBank/DDBJ databases">
        <title>Adaptive evolution of stress response genes in parasites aligns with host niche diversity.</title>
        <authorList>
            <person name="Hahn C."/>
            <person name="Resl P."/>
        </authorList>
    </citation>
    <scope>NUCLEOTIDE SEQUENCE [LARGE SCALE GENOMIC DNA]</scope>
    <source>
        <strain evidence="1">EGGRZ-B1_66</strain>
        <tissue evidence="1">Body</tissue>
    </source>
</reference>
<proteinExistence type="predicted"/>
<evidence type="ECO:0000313" key="2">
    <source>
        <dbReference type="Proteomes" id="UP001626550"/>
    </source>
</evidence>
<protein>
    <submittedName>
        <fullName evidence="1">Vacuolar protein sorting-associated protein 13A</fullName>
    </submittedName>
</protein>
<evidence type="ECO:0000313" key="1">
    <source>
        <dbReference type="EMBL" id="KAL3320235.1"/>
    </source>
</evidence>
<dbReference type="EMBL" id="JBJKFK010000067">
    <property type="protein sequence ID" value="KAL3320235.1"/>
    <property type="molecule type" value="Genomic_DNA"/>
</dbReference>